<feature type="non-terminal residue" evidence="2">
    <location>
        <position position="91"/>
    </location>
</feature>
<dbReference type="RefSeq" id="XP_033381340.1">
    <property type="nucleotide sequence ID" value="XM_033523009.1"/>
</dbReference>
<proteinExistence type="predicted"/>
<feature type="non-terminal residue" evidence="2">
    <location>
        <position position="1"/>
    </location>
</feature>
<feature type="domain" description="Heterokaryon incompatibility" evidence="1">
    <location>
        <begin position="2"/>
        <end position="90"/>
    </location>
</feature>
<dbReference type="OrthoDB" id="2958217at2759"/>
<gene>
    <name evidence="2" type="ORF">BU24DRAFT_328807</name>
</gene>
<evidence type="ECO:0000313" key="2">
    <source>
        <dbReference type="EMBL" id="KAF2013001.1"/>
    </source>
</evidence>
<protein>
    <recommendedName>
        <fullName evidence="1">Heterokaryon incompatibility domain-containing protein</fullName>
    </recommendedName>
</protein>
<reference evidence="2" key="1">
    <citation type="journal article" date="2020" name="Stud. Mycol.">
        <title>101 Dothideomycetes genomes: a test case for predicting lifestyles and emergence of pathogens.</title>
        <authorList>
            <person name="Haridas S."/>
            <person name="Albert R."/>
            <person name="Binder M."/>
            <person name="Bloem J."/>
            <person name="Labutti K."/>
            <person name="Salamov A."/>
            <person name="Andreopoulos B."/>
            <person name="Baker S."/>
            <person name="Barry K."/>
            <person name="Bills G."/>
            <person name="Bluhm B."/>
            <person name="Cannon C."/>
            <person name="Castanera R."/>
            <person name="Culley D."/>
            <person name="Daum C."/>
            <person name="Ezra D."/>
            <person name="Gonzalez J."/>
            <person name="Henrissat B."/>
            <person name="Kuo A."/>
            <person name="Liang C."/>
            <person name="Lipzen A."/>
            <person name="Lutzoni F."/>
            <person name="Magnuson J."/>
            <person name="Mondo S."/>
            <person name="Nolan M."/>
            <person name="Ohm R."/>
            <person name="Pangilinan J."/>
            <person name="Park H.-J."/>
            <person name="Ramirez L."/>
            <person name="Alfaro M."/>
            <person name="Sun H."/>
            <person name="Tritt A."/>
            <person name="Yoshinaga Y."/>
            <person name="Zwiers L.-H."/>
            <person name="Turgeon B."/>
            <person name="Goodwin S."/>
            <person name="Spatafora J."/>
            <person name="Crous P."/>
            <person name="Grigoriev I."/>
        </authorList>
    </citation>
    <scope>NUCLEOTIDE SEQUENCE</scope>
    <source>
        <strain evidence="2">CBS 175.79</strain>
    </source>
</reference>
<organism evidence="2 3">
    <name type="scientific">Aaosphaeria arxii CBS 175.79</name>
    <dbReference type="NCBI Taxonomy" id="1450172"/>
    <lineage>
        <taxon>Eukaryota</taxon>
        <taxon>Fungi</taxon>
        <taxon>Dikarya</taxon>
        <taxon>Ascomycota</taxon>
        <taxon>Pezizomycotina</taxon>
        <taxon>Dothideomycetes</taxon>
        <taxon>Pleosporomycetidae</taxon>
        <taxon>Pleosporales</taxon>
        <taxon>Pleosporales incertae sedis</taxon>
        <taxon>Aaosphaeria</taxon>
    </lineage>
</organism>
<evidence type="ECO:0000313" key="3">
    <source>
        <dbReference type="Proteomes" id="UP000799778"/>
    </source>
</evidence>
<sequence>RYIALSYVWGRKGQLCFTSESEPGLRAGVNPTIFAKTIREAIELTYALGYCYLWVDALCIKQDSPSDWNAQSALMSQIYGNAGLTIMAARS</sequence>
<dbReference type="Pfam" id="PF06985">
    <property type="entry name" value="HET"/>
    <property type="match status" value="1"/>
</dbReference>
<dbReference type="GeneID" id="54280406"/>
<name>A0A6A5XJI7_9PLEO</name>
<dbReference type="EMBL" id="ML978072">
    <property type="protein sequence ID" value="KAF2013001.1"/>
    <property type="molecule type" value="Genomic_DNA"/>
</dbReference>
<dbReference type="PANTHER" id="PTHR33112">
    <property type="entry name" value="DOMAIN PROTEIN, PUTATIVE-RELATED"/>
    <property type="match status" value="1"/>
</dbReference>
<keyword evidence="3" id="KW-1185">Reference proteome</keyword>
<dbReference type="PANTHER" id="PTHR33112:SF16">
    <property type="entry name" value="HETEROKARYON INCOMPATIBILITY DOMAIN-CONTAINING PROTEIN"/>
    <property type="match status" value="1"/>
</dbReference>
<dbReference type="AlphaFoldDB" id="A0A6A5XJI7"/>
<dbReference type="InterPro" id="IPR010730">
    <property type="entry name" value="HET"/>
</dbReference>
<evidence type="ECO:0000259" key="1">
    <source>
        <dbReference type="Pfam" id="PF06985"/>
    </source>
</evidence>
<dbReference type="Proteomes" id="UP000799778">
    <property type="component" value="Unassembled WGS sequence"/>
</dbReference>
<accession>A0A6A5XJI7</accession>